<dbReference type="InterPro" id="IPR025824">
    <property type="entry name" value="OB-fold_nuc-bd_dom"/>
</dbReference>
<comment type="similarity">
    <text evidence="5 6">Belongs to the XseA family.</text>
</comment>
<evidence type="ECO:0000256" key="3">
    <source>
        <dbReference type="ARBA" id="ARBA00022801"/>
    </source>
</evidence>
<name>F2J0X2_POLGS</name>
<accession>F2J0X2</accession>
<dbReference type="AlphaFoldDB" id="F2J0X2"/>
<dbReference type="GO" id="GO:0006308">
    <property type="term" value="P:DNA catabolic process"/>
    <property type="evidence" value="ECO:0007669"/>
    <property type="project" value="UniProtKB-UniRule"/>
</dbReference>
<sequence>MADTPTNIAEYSVSDISFSIKRTLEDTFGYVRVRGELGRISRPGSGHVYLDLKDDRSVLSAVIWKGAAAKLKIQPEQGLEVIATGKITTFPGQSKYQMVIDALEPAGAGALMALLEDRKRKLAAEGLFAAERKRPLPTLPRVIGVVTSPTGAVIRDILHRLSDRFPLHVLVWPVRVQGDSCGAEVANGIRGFNALEAGGAIPRPDLIIVARGGGSLEDLWGFNDEQVVRAAAESAIPLISAVGHETDWTLIDLAADVRAPTPTGAAEIAVPVKAELMAGVDDLSRRLASGLNRLVASRRTELRAAAAALPAPRDLLALPRQRLDFSGGNLERGLTVNTRAHRSRLQHAAALLTPMTLVRAMRQGRERLDGHRQRQARAWETTIFRHRQRLEAAAGRLTSGRLEQQLRLGTERLDGLLRRLERAQQARLAEQRARLQGLEKLLKTLSYKDVLARGYALVRDAAGEPVRSAAHVSAGDRLSVEVADGRFEAIAATPAEELRKSRKPKDNPAPGGTSQGSLF</sequence>
<comment type="catalytic activity">
    <reaction evidence="5 6">
        <text>Exonucleolytic cleavage in either 5'- to 3'- or 3'- to 5'-direction to yield nucleoside 5'-phosphates.</text>
        <dbReference type="EC" id="3.1.11.6"/>
    </reaction>
</comment>
<evidence type="ECO:0000313" key="12">
    <source>
        <dbReference type="Proteomes" id="UP000008130"/>
    </source>
</evidence>
<dbReference type="HOGENOM" id="CLU_023625_3_1_5"/>
<dbReference type="CDD" id="cd04489">
    <property type="entry name" value="ExoVII_LU_OBF"/>
    <property type="match status" value="1"/>
</dbReference>
<dbReference type="eggNOG" id="COG1570">
    <property type="taxonomic scope" value="Bacteria"/>
</dbReference>
<feature type="coiled-coil region" evidence="7">
    <location>
        <begin position="406"/>
        <end position="448"/>
    </location>
</feature>
<dbReference type="GO" id="GO:0005737">
    <property type="term" value="C:cytoplasm"/>
    <property type="evidence" value="ECO:0007669"/>
    <property type="project" value="UniProtKB-SubCell"/>
</dbReference>
<dbReference type="GO" id="GO:0009318">
    <property type="term" value="C:exodeoxyribonuclease VII complex"/>
    <property type="evidence" value="ECO:0007669"/>
    <property type="project" value="UniProtKB-UniRule"/>
</dbReference>
<evidence type="ECO:0000256" key="1">
    <source>
        <dbReference type="ARBA" id="ARBA00022490"/>
    </source>
</evidence>
<evidence type="ECO:0000256" key="5">
    <source>
        <dbReference type="HAMAP-Rule" id="MF_00378"/>
    </source>
</evidence>
<dbReference type="InterPro" id="IPR020579">
    <property type="entry name" value="Exonuc_VII_lsu_C"/>
</dbReference>
<organism evidence="11 12">
    <name type="scientific">Polymorphum gilvum (strain LMG 25793 / CGMCC 1.9160 / SL003B-26A1)</name>
    <dbReference type="NCBI Taxonomy" id="991905"/>
    <lineage>
        <taxon>Bacteria</taxon>
        <taxon>Pseudomonadati</taxon>
        <taxon>Pseudomonadota</taxon>
        <taxon>Alphaproteobacteria</taxon>
        <taxon>Rhodobacterales</taxon>
        <taxon>Paracoccaceae</taxon>
        <taxon>Polymorphum</taxon>
    </lineage>
</organism>
<dbReference type="Pfam" id="PF13742">
    <property type="entry name" value="tRNA_anti_2"/>
    <property type="match status" value="1"/>
</dbReference>
<comment type="subunit">
    <text evidence="5">Heterooligomer composed of large and small subunits.</text>
</comment>
<keyword evidence="7" id="KW-0175">Coiled coil</keyword>
<evidence type="ECO:0000259" key="9">
    <source>
        <dbReference type="Pfam" id="PF02601"/>
    </source>
</evidence>
<evidence type="ECO:0000256" key="7">
    <source>
        <dbReference type="SAM" id="Coils"/>
    </source>
</evidence>
<dbReference type="EMBL" id="CP002568">
    <property type="protein sequence ID" value="ADZ71918.1"/>
    <property type="molecule type" value="Genomic_DNA"/>
</dbReference>
<dbReference type="KEGG" id="pgv:SL003B_3496"/>
<evidence type="ECO:0000256" key="8">
    <source>
        <dbReference type="SAM" id="MobiDB-lite"/>
    </source>
</evidence>
<evidence type="ECO:0000259" key="10">
    <source>
        <dbReference type="Pfam" id="PF13742"/>
    </source>
</evidence>
<keyword evidence="12" id="KW-1185">Reference proteome</keyword>
<dbReference type="Pfam" id="PF02601">
    <property type="entry name" value="Exonuc_VII_L"/>
    <property type="match status" value="2"/>
</dbReference>
<dbReference type="OrthoDB" id="9802795at2"/>
<dbReference type="PANTHER" id="PTHR30008">
    <property type="entry name" value="EXODEOXYRIBONUCLEASE 7 LARGE SUBUNIT"/>
    <property type="match status" value="1"/>
</dbReference>
<gene>
    <name evidence="5 11" type="primary">xseA</name>
    <name evidence="11" type="ordered locus">SL003B_3496</name>
</gene>
<dbReference type="STRING" id="991905.SL003B_3496"/>
<keyword evidence="1 5" id="KW-0963">Cytoplasm</keyword>
<reference evidence="11 12" key="1">
    <citation type="journal article" date="2011" name="J. Bacteriol.">
        <title>Complete genome sequence of Polymorphum gilvum SL003B-26A1T, a crude oil-degrading bacterium from oil-polluted saline soil.</title>
        <authorList>
            <person name="Li S.G."/>
            <person name="Tang Y.Q."/>
            <person name="Nie Y."/>
            <person name="Cai M."/>
            <person name="Wu X.L."/>
        </authorList>
    </citation>
    <scope>NUCLEOTIDE SEQUENCE [LARGE SCALE GENOMIC DNA]</scope>
    <source>
        <strain evidence="12">LMG 25793 / CGMCC 1.9160 / SL003B-26A1</strain>
    </source>
</reference>
<dbReference type="PANTHER" id="PTHR30008:SF0">
    <property type="entry name" value="EXODEOXYRIBONUCLEASE 7 LARGE SUBUNIT"/>
    <property type="match status" value="1"/>
</dbReference>
<dbReference type="NCBIfam" id="TIGR00237">
    <property type="entry name" value="xseA"/>
    <property type="match status" value="1"/>
</dbReference>
<dbReference type="PATRIC" id="fig|991905.3.peg.3610"/>
<comment type="function">
    <text evidence="5">Bidirectionally degrades single-stranded DNA into large acid-insoluble oligonucleotides, which are then degraded further into small acid-soluble oligonucleotides.</text>
</comment>
<feature type="domain" description="OB-fold nucleic acid binding" evidence="10">
    <location>
        <begin position="11"/>
        <end position="103"/>
    </location>
</feature>
<evidence type="ECO:0000256" key="2">
    <source>
        <dbReference type="ARBA" id="ARBA00022722"/>
    </source>
</evidence>
<keyword evidence="4 5" id="KW-0269">Exonuclease</keyword>
<dbReference type="EC" id="3.1.11.6" evidence="5"/>
<dbReference type="GO" id="GO:0008855">
    <property type="term" value="F:exodeoxyribonuclease VII activity"/>
    <property type="evidence" value="ECO:0007669"/>
    <property type="project" value="UniProtKB-UniRule"/>
</dbReference>
<evidence type="ECO:0000256" key="6">
    <source>
        <dbReference type="RuleBase" id="RU004355"/>
    </source>
</evidence>
<keyword evidence="3 5" id="KW-0378">Hydrolase</keyword>
<dbReference type="InterPro" id="IPR003753">
    <property type="entry name" value="Exonuc_VII_L"/>
</dbReference>
<feature type="region of interest" description="Disordered" evidence="8">
    <location>
        <begin position="493"/>
        <end position="519"/>
    </location>
</feature>
<dbReference type="GO" id="GO:0003676">
    <property type="term" value="F:nucleic acid binding"/>
    <property type="evidence" value="ECO:0007669"/>
    <property type="project" value="InterPro"/>
</dbReference>
<keyword evidence="2 5" id="KW-0540">Nuclease</keyword>
<evidence type="ECO:0000313" key="11">
    <source>
        <dbReference type="EMBL" id="ADZ71918.1"/>
    </source>
</evidence>
<dbReference type="Proteomes" id="UP000008130">
    <property type="component" value="Chromosome"/>
</dbReference>
<evidence type="ECO:0000256" key="4">
    <source>
        <dbReference type="ARBA" id="ARBA00022839"/>
    </source>
</evidence>
<proteinExistence type="inferred from homology"/>
<feature type="domain" description="Exonuclease VII large subunit C-terminal" evidence="9">
    <location>
        <begin position="359"/>
        <end position="489"/>
    </location>
</feature>
<dbReference type="RefSeq" id="WP_013654227.1">
    <property type="nucleotide sequence ID" value="NC_015259.1"/>
</dbReference>
<protein>
    <recommendedName>
        <fullName evidence="5">Exodeoxyribonuclease 7 large subunit</fullName>
        <ecNumber evidence="5">3.1.11.6</ecNumber>
    </recommendedName>
    <alternativeName>
        <fullName evidence="5">Exodeoxyribonuclease VII large subunit</fullName>
        <shortName evidence="5">Exonuclease VII large subunit</shortName>
    </alternativeName>
</protein>
<comment type="subcellular location">
    <subcellularLocation>
        <location evidence="5 6">Cytoplasm</location>
    </subcellularLocation>
</comment>
<feature type="domain" description="Exonuclease VII large subunit C-terminal" evidence="9">
    <location>
        <begin position="127"/>
        <end position="353"/>
    </location>
</feature>
<dbReference type="HAMAP" id="MF_00378">
    <property type="entry name" value="Exonuc_7_L"/>
    <property type="match status" value="1"/>
</dbReference>